<protein>
    <recommendedName>
        <fullName evidence="1">PPC domain-containing protein</fullName>
    </recommendedName>
</protein>
<dbReference type="RefSeq" id="WP_025747675.1">
    <property type="nucleotide sequence ID" value="NZ_FOXR01000011.1"/>
</dbReference>
<name>A0A1I5VJN9_9FIRM</name>
<dbReference type="PIRSF" id="PIRSF016702">
    <property type="entry name" value="DNA_bp_PD1"/>
    <property type="match status" value="1"/>
</dbReference>
<dbReference type="Gene3D" id="3.30.1330.80">
    <property type="entry name" value="Hypothetical protein, similar to alpha- acetolactate decarboxylase, domain 2"/>
    <property type="match status" value="1"/>
</dbReference>
<dbReference type="PROSITE" id="PS51742">
    <property type="entry name" value="PPC"/>
    <property type="match status" value="1"/>
</dbReference>
<feature type="domain" description="PPC" evidence="1">
    <location>
        <begin position="4"/>
        <end position="139"/>
    </location>
</feature>
<dbReference type="EMBL" id="FOXR01000011">
    <property type="protein sequence ID" value="SFQ07798.1"/>
    <property type="molecule type" value="Genomic_DNA"/>
</dbReference>
<dbReference type="InterPro" id="IPR025707">
    <property type="entry name" value="DNA_bp_PD1"/>
</dbReference>
<sequence length="139" mass="15440">MTYKRFGNTYIISIEKGEEVVESLKRFCQEENVKLGYITGIGASNKLVIGIFDTKEKVYRSKEITGEHEITSLTGNVTTMNGEIYLHIHVTLANSEFNAVGGHLNSAVVSGVCEVFVHKVEGEVDREFDQDVGLNVLKL</sequence>
<proteinExistence type="predicted"/>
<accession>A0A1I5VJN9</accession>
<dbReference type="STRING" id="937334.SAMN05444406_11159"/>
<keyword evidence="3" id="KW-1185">Reference proteome</keyword>
<evidence type="ECO:0000313" key="2">
    <source>
        <dbReference type="EMBL" id="SFQ07798.1"/>
    </source>
</evidence>
<dbReference type="Pfam" id="PF03479">
    <property type="entry name" value="PCC"/>
    <property type="match status" value="1"/>
</dbReference>
<dbReference type="PANTHER" id="PTHR34988">
    <property type="entry name" value="PROTEIN, PUTATIVE-RELATED"/>
    <property type="match status" value="1"/>
</dbReference>
<dbReference type="PANTHER" id="PTHR34988:SF1">
    <property type="entry name" value="DNA-BINDING PROTEIN"/>
    <property type="match status" value="1"/>
</dbReference>
<dbReference type="AlphaFoldDB" id="A0A1I5VJN9"/>
<evidence type="ECO:0000259" key="1">
    <source>
        <dbReference type="PROSITE" id="PS51742"/>
    </source>
</evidence>
<dbReference type="Proteomes" id="UP000198577">
    <property type="component" value="Unassembled WGS sequence"/>
</dbReference>
<dbReference type="SUPFAM" id="SSF117856">
    <property type="entry name" value="AF0104/ALDC/Ptd012-like"/>
    <property type="match status" value="1"/>
</dbReference>
<evidence type="ECO:0000313" key="3">
    <source>
        <dbReference type="Proteomes" id="UP000198577"/>
    </source>
</evidence>
<reference evidence="2 3" key="1">
    <citation type="submission" date="2016-10" db="EMBL/GenBank/DDBJ databases">
        <authorList>
            <person name="de Groot N.N."/>
        </authorList>
    </citation>
    <scope>NUCLEOTIDE SEQUENCE [LARGE SCALE GENOMIC DNA]</scope>
    <source>
        <strain evidence="2 3">DSM 20678</strain>
    </source>
</reference>
<dbReference type="OrthoDB" id="9791702at2"/>
<gene>
    <name evidence="2" type="ORF">SAMN05444406_11159</name>
</gene>
<dbReference type="CDD" id="cd11378">
    <property type="entry name" value="DUF296"/>
    <property type="match status" value="1"/>
</dbReference>
<organism evidence="2 3">
    <name type="scientific">Caldicoprobacter faecalis</name>
    <dbReference type="NCBI Taxonomy" id="937334"/>
    <lineage>
        <taxon>Bacteria</taxon>
        <taxon>Bacillati</taxon>
        <taxon>Bacillota</taxon>
        <taxon>Clostridia</taxon>
        <taxon>Caldicoprobacterales</taxon>
        <taxon>Caldicoprobacteraceae</taxon>
        <taxon>Caldicoprobacter</taxon>
    </lineage>
</organism>
<dbReference type="InterPro" id="IPR005175">
    <property type="entry name" value="PPC_dom"/>
</dbReference>